<keyword evidence="9" id="KW-0812">Transmembrane</keyword>
<feature type="chain" id="PRO_5011333120" description="Cytochrome c-type biogenesis protein" evidence="9">
    <location>
        <begin position="25"/>
        <end position="158"/>
    </location>
</feature>
<organism evidence="12 13">
    <name type="scientific">Hyphomicrobium facile</name>
    <dbReference type="NCBI Taxonomy" id="51670"/>
    <lineage>
        <taxon>Bacteria</taxon>
        <taxon>Pseudomonadati</taxon>
        <taxon>Pseudomonadota</taxon>
        <taxon>Alphaproteobacteria</taxon>
        <taxon>Hyphomicrobiales</taxon>
        <taxon>Hyphomicrobiaceae</taxon>
        <taxon>Hyphomicrobium</taxon>
    </lineage>
</organism>
<feature type="transmembrane region" description="Helical" evidence="9">
    <location>
        <begin position="108"/>
        <end position="126"/>
    </location>
</feature>
<dbReference type="Proteomes" id="UP000199423">
    <property type="component" value="Unassembled WGS sequence"/>
</dbReference>
<feature type="region of interest" description="Disordered" evidence="10">
    <location>
        <begin position="133"/>
        <end position="158"/>
    </location>
</feature>
<feature type="domain" description="CcmH/CycL/Ccl2/NrfF N-terminal" evidence="11">
    <location>
        <begin position="14"/>
        <end position="153"/>
    </location>
</feature>
<keyword evidence="13" id="KW-1185">Reference proteome</keyword>
<evidence type="ECO:0000256" key="10">
    <source>
        <dbReference type="SAM" id="MobiDB-lite"/>
    </source>
</evidence>
<dbReference type="Gene3D" id="1.10.8.640">
    <property type="entry name" value="Cytochrome C biogenesis protein"/>
    <property type="match status" value="1"/>
</dbReference>
<dbReference type="InterPro" id="IPR038297">
    <property type="entry name" value="CcmH/CycL/NrfF/Ccl2_sf"/>
</dbReference>
<dbReference type="RefSeq" id="WP_425284108.1">
    <property type="nucleotide sequence ID" value="NZ_FPCH01000005.1"/>
</dbReference>
<dbReference type="InterPro" id="IPR051263">
    <property type="entry name" value="C-type_cytochrome_biogenesis"/>
</dbReference>
<accession>A0A1I7NX06</accession>
<keyword evidence="9" id="KW-0472">Membrane</keyword>
<dbReference type="GO" id="GO:0046872">
    <property type="term" value="F:metal ion binding"/>
    <property type="evidence" value="ECO:0007669"/>
    <property type="project" value="UniProtKB-KW"/>
</dbReference>
<gene>
    <name evidence="12" type="ORF">SAMN04488557_4200</name>
</gene>
<keyword evidence="5" id="KW-0201">Cytochrome c-type biogenesis</keyword>
<evidence type="ECO:0000256" key="1">
    <source>
        <dbReference type="ARBA" id="ARBA00010342"/>
    </source>
</evidence>
<dbReference type="Pfam" id="PF03918">
    <property type="entry name" value="CcmH"/>
    <property type="match status" value="1"/>
</dbReference>
<dbReference type="PANTHER" id="PTHR47870:SF1">
    <property type="entry name" value="CYTOCHROME C-TYPE BIOGENESIS PROTEIN CCMH"/>
    <property type="match status" value="1"/>
</dbReference>
<dbReference type="FunFam" id="1.10.8.640:FF:000001">
    <property type="entry name" value="Cytochrome c-type biogenesis protein"/>
    <property type="match status" value="1"/>
</dbReference>
<evidence type="ECO:0000256" key="5">
    <source>
        <dbReference type="ARBA" id="ARBA00022748"/>
    </source>
</evidence>
<evidence type="ECO:0000313" key="12">
    <source>
        <dbReference type="EMBL" id="SFV39173.1"/>
    </source>
</evidence>
<keyword evidence="2 9" id="KW-0349">Heme</keyword>
<comment type="subcellular location">
    <subcellularLocation>
        <location evidence="8">Membrane</location>
        <topology evidence="8">Single-pass membrane protein</topology>
        <orientation evidence="8">Periplasmic side</orientation>
    </subcellularLocation>
</comment>
<feature type="signal peptide" evidence="9">
    <location>
        <begin position="1"/>
        <end position="24"/>
    </location>
</feature>
<reference evidence="13" key="1">
    <citation type="submission" date="2016-10" db="EMBL/GenBank/DDBJ databases">
        <authorList>
            <person name="Varghese N."/>
            <person name="Submissions S."/>
        </authorList>
    </citation>
    <scope>NUCLEOTIDE SEQUENCE [LARGE SCALE GENOMIC DNA]</scope>
    <source>
        <strain evidence="13">DSM 1565</strain>
    </source>
</reference>
<dbReference type="InterPro" id="IPR005616">
    <property type="entry name" value="CcmH/CycL/Ccl2/NrfF_N"/>
</dbReference>
<keyword evidence="9" id="KW-1133">Transmembrane helix</keyword>
<evidence type="ECO:0000256" key="9">
    <source>
        <dbReference type="RuleBase" id="RU364112"/>
    </source>
</evidence>
<evidence type="ECO:0000259" key="11">
    <source>
        <dbReference type="Pfam" id="PF03918"/>
    </source>
</evidence>
<protein>
    <recommendedName>
        <fullName evidence="9">Cytochrome c-type biogenesis protein</fullName>
    </recommendedName>
</protein>
<keyword evidence="4 9" id="KW-0732">Signal</keyword>
<comment type="similarity">
    <text evidence="1 9">Belongs to the CcmH/CycL/Ccl2/NrfF family.</text>
</comment>
<evidence type="ECO:0000256" key="2">
    <source>
        <dbReference type="ARBA" id="ARBA00022617"/>
    </source>
</evidence>
<name>A0A1I7NX06_9HYPH</name>
<dbReference type="AlphaFoldDB" id="A0A1I7NX06"/>
<comment type="function">
    <text evidence="7">Required for the biogenesis of c-type cytochromes. Possible subunit of a heme lyase.</text>
</comment>
<dbReference type="GO" id="GO:0005886">
    <property type="term" value="C:plasma membrane"/>
    <property type="evidence" value="ECO:0007669"/>
    <property type="project" value="TreeGrafter"/>
</dbReference>
<evidence type="ECO:0000256" key="6">
    <source>
        <dbReference type="ARBA" id="ARBA00023004"/>
    </source>
</evidence>
<keyword evidence="6 9" id="KW-0408">Iron</keyword>
<evidence type="ECO:0000313" key="13">
    <source>
        <dbReference type="Proteomes" id="UP000199423"/>
    </source>
</evidence>
<dbReference type="EMBL" id="FPCH01000005">
    <property type="protein sequence ID" value="SFV39173.1"/>
    <property type="molecule type" value="Genomic_DNA"/>
</dbReference>
<evidence type="ECO:0000256" key="4">
    <source>
        <dbReference type="ARBA" id="ARBA00022729"/>
    </source>
</evidence>
<evidence type="ECO:0000256" key="7">
    <source>
        <dbReference type="ARBA" id="ARBA00037230"/>
    </source>
</evidence>
<dbReference type="CDD" id="cd16378">
    <property type="entry name" value="CcmH_N"/>
    <property type="match status" value="1"/>
</dbReference>
<dbReference type="STRING" id="51670.SAMN04488557_4200"/>
<dbReference type="PANTHER" id="PTHR47870">
    <property type="entry name" value="CYTOCHROME C-TYPE BIOGENESIS PROTEIN CCMH"/>
    <property type="match status" value="1"/>
</dbReference>
<proteinExistence type="inferred from homology"/>
<evidence type="ECO:0000256" key="3">
    <source>
        <dbReference type="ARBA" id="ARBA00022723"/>
    </source>
</evidence>
<dbReference type="GO" id="GO:0017004">
    <property type="term" value="P:cytochrome complex assembly"/>
    <property type="evidence" value="ECO:0007669"/>
    <property type="project" value="UniProtKB-KW"/>
</dbReference>
<feature type="compositionally biased region" description="Basic and acidic residues" evidence="10">
    <location>
        <begin position="143"/>
        <end position="158"/>
    </location>
</feature>
<sequence>MRRSMIATLLTAWALFAAAPMAHAVQPGEMLADPALEQRARNISAELRCLVCQNQSIDDSDAPLAGDLRRLVRERLEANDSDQQVLDYVVARYGEFVLLNPRFELSTILLWLTPVLVLLGGLVLVVRNAGKNGAASPSTPLTDQEKAKLKSILTDERR</sequence>
<keyword evidence="3 9" id="KW-0479">Metal-binding</keyword>
<evidence type="ECO:0000256" key="8">
    <source>
        <dbReference type="ARBA" id="ARBA00060491"/>
    </source>
</evidence>